<keyword evidence="4 7" id="KW-0378">Hydrolase</keyword>
<feature type="binding site" evidence="7">
    <location>
        <position position="65"/>
    </location>
    <ligand>
        <name>substrate</name>
    </ligand>
</feature>
<comment type="similarity">
    <text evidence="1 7">Belongs to the glutaminase family.</text>
</comment>
<dbReference type="NCBIfam" id="TIGR03814">
    <property type="entry name" value="Gln_ase"/>
    <property type="match status" value="1"/>
</dbReference>
<dbReference type="InterPro" id="IPR012338">
    <property type="entry name" value="Beta-lactam/transpept-like"/>
</dbReference>
<evidence type="ECO:0000256" key="1">
    <source>
        <dbReference type="ARBA" id="ARBA00011076"/>
    </source>
</evidence>
<proteinExistence type="inferred from homology"/>
<evidence type="ECO:0000256" key="4">
    <source>
        <dbReference type="ARBA" id="ARBA00022801"/>
    </source>
</evidence>
<feature type="binding site" evidence="7">
    <location>
        <position position="190"/>
    </location>
    <ligand>
        <name>substrate</name>
    </ligand>
</feature>
<feature type="binding site" evidence="7">
    <location>
        <position position="166"/>
    </location>
    <ligand>
        <name>substrate</name>
    </ligand>
</feature>
<keyword evidence="7" id="KW-0007">Acetylation</keyword>
<dbReference type="RefSeq" id="WP_058593493.1">
    <property type="nucleotide sequence ID" value="NZ_LDRK01000022.1"/>
</dbReference>
<accession>A0A147EPF8</accession>
<comment type="subunit">
    <text evidence="2 7">Homotetramer.</text>
</comment>
<evidence type="ECO:0000313" key="8">
    <source>
        <dbReference type="EMBL" id="KTR86437.1"/>
    </source>
</evidence>
<dbReference type="EMBL" id="LDRK01000022">
    <property type="protein sequence ID" value="KTR86437.1"/>
    <property type="molecule type" value="Genomic_DNA"/>
</dbReference>
<dbReference type="Pfam" id="PF04960">
    <property type="entry name" value="Glutaminase"/>
    <property type="match status" value="1"/>
</dbReference>
<comment type="catalytic activity">
    <reaction evidence="5 7">
        <text>L-glutamine + H2O = L-glutamate + NH4(+)</text>
        <dbReference type="Rhea" id="RHEA:15889"/>
        <dbReference type="ChEBI" id="CHEBI:15377"/>
        <dbReference type="ChEBI" id="CHEBI:28938"/>
        <dbReference type="ChEBI" id="CHEBI:29985"/>
        <dbReference type="ChEBI" id="CHEBI:58359"/>
        <dbReference type="EC" id="3.5.1.2"/>
    </reaction>
</comment>
<dbReference type="PANTHER" id="PTHR12544:SF29">
    <property type="entry name" value="GLUTAMINASE"/>
    <property type="match status" value="1"/>
</dbReference>
<dbReference type="GO" id="GO:0006537">
    <property type="term" value="P:glutamate biosynthetic process"/>
    <property type="evidence" value="ECO:0007669"/>
    <property type="project" value="TreeGrafter"/>
</dbReference>
<reference evidence="8 9" key="1">
    <citation type="journal article" date="2016" name="Front. Microbiol.">
        <title>Genomic Resource of Rice Seed Associated Bacteria.</title>
        <authorList>
            <person name="Midha S."/>
            <person name="Bansal K."/>
            <person name="Sharma S."/>
            <person name="Kumar N."/>
            <person name="Patil P.P."/>
            <person name="Chaudhry V."/>
            <person name="Patil P.B."/>
        </authorList>
    </citation>
    <scope>NUCLEOTIDE SEQUENCE [LARGE SCALE GENOMIC DNA]</scope>
    <source>
        <strain evidence="8 9">NS354</strain>
    </source>
</reference>
<feature type="binding site" evidence="7">
    <location>
        <position position="241"/>
    </location>
    <ligand>
        <name>substrate</name>
    </ligand>
</feature>
<protein>
    <recommendedName>
        <fullName evidence="6 7">Glutaminase</fullName>
        <ecNumber evidence="3 7">3.5.1.2</ecNumber>
    </recommendedName>
</protein>
<dbReference type="GO" id="GO:0004359">
    <property type="term" value="F:glutaminase activity"/>
    <property type="evidence" value="ECO:0007669"/>
    <property type="project" value="UniProtKB-UniRule"/>
</dbReference>
<dbReference type="EC" id="3.5.1.2" evidence="3 7"/>
<dbReference type="Gene3D" id="3.40.710.10">
    <property type="entry name" value="DD-peptidase/beta-lactamase superfamily"/>
    <property type="match status" value="1"/>
</dbReference>
<comment type="caution">
    <text evidence="8">The sequence shown here is derived from an EMBL/GenBank/DDBJ whole genome shotgun (WGS) entry which is preliminary data.</text>
</comment>
<organism evidence="8 9">
    <name type="scientific">Leucobacter chromiiresistens</name>
    <dbReference type="NCBI Taxonomy" id="1079994"/>
    <lineage>
        <taxon>Bacteria</taxon>
        <taxon>Bacillati</taxon>
        <taxon>Actinomycetota</taxon>
        <taxon>Actinomycetes</taxon>
        <taxon>Micrococcales</taxon>
        <taxon>Microbacteriaceae</taxon>
        <taxon>Leucobacter</taxon>
    </lineage>
</organism>
<name>A0A147EPF8_9MICO</name>
<dbReference type="PANTHER" id="PTHR12544">
    <property type="entry name" value="GLUTAMINASE"/>
    <property type="match status" value="1"/>
</dbReference>
<evidence type="ECO:0000256" key="2">
    <source>
        <dbReference type="ARBA" id="ARBA00011881"/>
    </source>
</evidence>
<dbReference type="InterPro" id="IPR015868">
    <property type="entry name" value="Glutaminase"/>
</dbReference>
<keyword evidence="9" id="KW-1185">Reference proteome</keyword>
<feature type="binding site" evidence="7">
    <location>
        <position position="259"/>
    </location>
    <ligand>
        <name>substrate</name>
    </ligand>
</feature>
<dbReference type="GO" id="GO:0006543">
    <property type="term" value="P:L-glutamine catabolic process"/>
    <property type="evidence" value="ECO:0007669"/>
    <property type="project" value="TreeGrafter"/>
</dbReference>
<dbReference type="NCBIfam" id="NF002133">
    <property type="entry name" value="PRK00971.1-2"/>
    <property type="match status" value="1"/>
</dbReference>
<sequence>MPVDLQEILDDVHEAVRPLIGSGSVADYIPRLAAVNPDHFGISVMMTDGTQCSSGDADVEFSIQSISKVFSLALVIAGDGDEIWQRVDREPSGAAFNSLAQLEYKRGIPRNPFMNAGALVVADHLLSLTPDADDPVLDFVRTESGNPDISIDALTAASELAHADRNSSIAHLLRSFGNLINDVDAVLDRYVRQCSIAMSCADLAAAGAFLARRGESADGRLLLSGNQTKRMNAVMLTSGFYDAAGEFAYRVGLPGKSGVGGGILAVVPDVCSICVWGPGLDSSGNSLIGMAALDELTSRTGWSIF</sequence>
<evidence type="ECO:0000256" key="5">
    <source>
        <dbReference type="ARBA" id="ARBA00049534"/>
    </source>
</evidence>
<dbReference type="SUPFAM" id="SSF56601">
    <property type="entry name" value="beta-lactamase/transpeptidase-like"/>
    <property type="match status" value="1"/>
</dbReference>
<evidence type="ECO:0000256" key="6">
    <source>
        <dbReference type="ARBA" id="ARBA00070405"/>
    </source>
</evidence>
<dbReference type="OrthoDB" id="9788822at2"/>
<dbReference type="HAMAP" id="MF_00313">
    <property type="entry name" value="Glutaminase"/>
    <property type="match status" value="1"/>
</dbReference>
<evidence type="ECO:0000256" key="3">
    <source>
        <dbReference type="ARBA" id="ARBA00012918"/>
    </source>
</evidence>
<feature type="binding site" evidence="7">
    <location>
        <position position="115"/>
    </location>
    <ligand>
        <name>substrate</name>
    </ligand>
</feature>
<dbReference type="FunFam" id="3.40.710.10:FF:000005">
    <property type="entry name" value="Glutaminase"/>
    <property type="match status" value="1"/>
</dbReference>
<feature type="binding site" evidence="7">
    <location>
        <position position="159"/>
    </location>
    <ligand>
        <name>substrate</name>
    </ligand>
</feature>
<dbReference type="PATRIC" id="fig|1079994.3.peg.1072"/>
<evidence type="ECO:0000313" key="9">
    <source>
        <dbReference type="Proteomes" id="UP000070810"/>
    </source>
</evidence>
<dbReference type="Proteomes" id="UP000070810">
    <property type="component" value="Unassembled WGS sequence"/>
</dbReference>
<dbReference type="AlphaFoldDB" id="A0A147EPF8"/>
<gene>
    <name evidence="7" type="primary">glsA</name>
    <name evidence="8" type="ORF">NS354_04935</name>
</gene>
<evidence type="ECO:0000256" key="7">
    <source>
        <dbReference type="HAMAP-Rule" id="MF_00313"/>
    </source>
</evidence>
<dbReference type="NCBIfam" id="NF002132">
    <property type="entry name" value="PRK00971.1-1"/>
    <property type="match status" value="1"/>
</dbReference>